<feature type="compositionally biased region" description="Low complexity" evidence="1">
    <location>
        <begin position="221"/>
        <end position="234"/>
    </location>
</feature>
<reference evidence="4 5" key="1">
    <citation type="submission" date="2017-07" db="EMBL/GenBank/DDBJ databases">
        <title>Draft whole genome sequences of clinical Proprionibacteriaceae strains.</title>
        <authorList>
            <person name="Bernier A.-M."/>
            <person name="Bernard K."/>
            <person name="Domingo M.-C."/>
        </authorList>
    </citation>
    <scope>NUCLEOTIDE SEQUENCE [LARGE SCALE GENOMIC DNA]</scope>
    <source>
        <strain evidence="4 5">NML 150081</strain>
    </source>
</reference>
<dbReference type="AlphaFoldDB" id="A0A255ECB4"/>
<evidence type="ECO:0008006" key="6">
    <source>
        <dbReference type="Google" id="ProtNLM"/>
    </source>
</evidence>
<dbReference type="NCBIfam" id="NF040672">
    <property type="entry name" value="SCO2322_fam"/>
    <property type="match status" value="1"/>
</dbReference>
<protein>
    <recommendedName>
        <fullName evidence="6">LPXTG cell wall anchor domain-containing protein</fullName>
    </recommendedName>
</protein>
<feature type="signal peptide" evidence="3">
    <location>
        <begin position="1"/>
        <end position="23"/>
    </location>
</feature>
<comment type="caution">
    <text evidence="4">The sequence shown here is derived from an EMBL/GenBank/DDBJ whole genome shotgun (WGS) entry which is preliminary data.</text>
</comment>
<organism evidence="4 5">
    <name type="scientific">Parenemella sanctibonifatiensis</name>
    <dbReference type="NCBI Taxonomy" id="2016505"/>
    <lineage>
        <taxon>Bacteria</taxon>
        <taxon>Bacillati</taxon>
        <taxon>Actinomycetota</taxon>
        <taxon>Actinomycetes</taxon>
        <taxon>Propionibacteriales</taxon>
        <taxon>Propionibacteriaceae</taxon>
        <taxon>Parenemella</taxon>
    </lineage>
</organism>
<dbReference type="Proteomes" id="UP000216300">
    <property type="component" value="Unassembled WGS sequence"/>
</dbReference>
<keyword evidence="5" id="KW-1185">Reference proteome</keyword>
<proteinExistence type="predicted"/>
<evidence type="ECO:0000313" key="4">
    <source>
        <dbReference type="EMBL" id="OYN88571.1"/>
    </source>
</evidence>
<dbReference type="EMBL" id="NMVJ01000011">
    <property type="protein sequence ID" value="OYN88571.1"/>
    <property type="molecule type" value="Genomic_DNA"/>
</dbReference>
<dbReference type="OrthoDB" id="3530682at2"/>
<name>A0A255ECB4_9ACTN</name>
<evidence type="ECO:0000256" key="1">
    <source>
        <dbReference type="SAM" id="MobiDB-lite"/>
    </source>
</evidence>
<dbReference type="RefSeq" id="WP_094455882.1">
    <property type="nucleotide sequence ID" value="NZ_NMVJ01000011.1"/>
</dbReference>
<keyword evidence="3" id="KW-0732">Signal</keyword>
<feature type="chain" id="PRO_5012445683" description="LPXTG cell wall anchor domain-containing protein" evidence="3">
    <location>
        <begin position="24"/>
        <end position="290"/>
    </location>
</feature>
<accession>A0A255ECB4</accession>
<sequence>MRRLATGIAALVALILTAVPAHAQEGFRYWAFFTHNGNQWTAAMTGPAEVIPDDGDVLGWRFAVSTAEPPAPRAQVSFDQVCGTGVPAEGMKRVALVLDSGSATDAPDGEQPAKLDRATATCVEIATDANAQAVLQDAFAIRTADSGLICGIDGYPAQGCGDPVSGAEVGSQDPIPVDVVDQDGRPVDDGGTTGILIAASALLLVAVAAVVVIVRRRRQPQPELEPQLIGSSELSAEERAESGTASADAGSADAESGDSAATASDNGTAGNGTRDKGPDGKGTGTVERLD</sequence>
<dbReference type="InterPro" id="IPR047703">
    <property type="entry name" value="SCO2322-like"/>
</dbReference>
<feature type="transmembrane region" description="Helical" evidence="2">
    <location>
        <begin position="195"/>
        <end position="214"/>
    </location>
</feature>
<gene>
    <name evidence="4" type="ORF">CGZ91_13250</name>
</gene>
<feature type="region of interest" description="Disordered" evidence="1">
    <location>
        <begin position="220"/>
        <end position="290"/>
    </location>
</feature>
<evidence type="ECO:0000313" key="5">
    <source>
        <dbReference type="Proteomes" id="UP000216300"/>
    </source>
</evidence>
<evidence type="ECO:0000256" key="2">
    <source>
        <dbReference type="SAM" id="Phobius"/>
    </source>
</evidence>
<keyword evidence="2" id="KW-1133">Transmembrane helix</keyword>
<feature type="compositionally biased region" description="Low complexity" evidence="1">
    <location>
        <begin position="242"/>
        <end position="265"/>
    </location>
</feature>
<evidence type="ECO:0000256" key="3">
    <source>
        <dbReference type="SAM" id="SignalP"/>
    </source>
</evidence>
<keyword evidence="2" id="KW-0812">Transmembrane</keyword>
<keyword evidence="2" id="KW-0472">Membrane</keyword>